<dbReference type="Proteomes" id="UP000663848">
    <property type="component" value="Unassembled WGS sequence"/>
</dbReference>
<proteinExistence type="predicted"/>
<gene>
    <name evidence="1" type="ORF">QYT958_LOCUS35552</name>
</gene>
<organism evidence="1 2">
    <name type="scientific">Rotaria socialis</name>
    <dbReference type="NCBI Taxonomy" id="392032"/>
    <lineage>
        <taxon>Eukaryota</taxon>
        <taxon>Metazoa</taxon>
        <taxon>Spiralia</taxon>
        <taxon>Gnathifera</taxon>
        <taxon>Rotifera</taxon>
        <taxon>Eurotatoria</taxon>
        <taxon>Bdelloidea</taxon>
        <taxon>Philodinida</taxon>
        <taxon>Philodinidae</taxon>
        <taxon>Rotaria</taxon>
    </lineage>
</organism>
<evidence type="ECO:0000313" key="2">
    <source>
        <dbReference type="Proteomes" id="UP000663848"/>
    </source>
</evidence>
<dbReference type="AlphaFoldDB" id="A0A821Z235"/>
<comment type="caution">
    <text evidence="1">The sequence shown here is derived from an EMBL/GenBank/DDBJ whole genome shotgun (WGS) entry which is preliminary data.</text>
</comment>
<dbReference type="EMBL" id="CAJOBR010027105">
    <property type="protein sequence ID" value="CAF4974660.1"/>
    <property type="molecule type" value="Genomic_DNA"/>
</dbReference>
<evidence type="ECO:0000313" key="1">
    <source>
        <dbReference type="EMBL" id="CAF4974660.1"/>
    </source>
</evidence>
<name>A0A821Z235_9BILA</name>
<sequence length="38" mass="4137">GGGICRLSFESLLNDDDETDSLFLVSADAELKYDLVKS</sequence>
<protein>
    <submittedName>
        <fullName evidence="1">Uncharacterized protein</fullName>
    </submittedName>
</protein>
<reference evidence="1" key="1">
    <citation type="submission" date="2021-02" db="EMBL/GenBank/DDBJ databases">
        <authorList>
            <person name="Nowell W R."/>
        </authorList>
    </citation>
    <scope>NUCLEOTIDE SEQUENCE</scope>
</reference>
<accession>A0A821Z235</accession>
<feature type="non-terminal residue" evidence="1">
    <location>
        <position position="1"/>
    </location>
</feature>